<evidence type="ECO:0000313" key="1">
    <source>
        <dbReference type="EMBL" id="SIT38940.1"/>
    </source>
</evidence>
<name>A0A1N7RV19_9BURK</name>
<keyword evidence="2" id="KW-1185">Reference proteome</keyword>
<dbReference type="EMBL" id="CYGX02000018">
    <property type="protein sequence ID" value="SIT38940.1"/>
    <property type="molecule type" value="Genomic_DNA"/>
</dbReference>
<sequence>MLTTWGFMTRSSLNLTPSAAASLFELTPSPREWACETVTAYFTSLRAVSAINERESCIHIKLIASIRTLIRQLICQLARPLTCRPDCR</sequence>
<protein>
    <submittedName>
        <fullName evidence="1">Uncharacterized protein</fullName>
    </submittedName>
</protein>
<gene>
    <name evidence="1" type="ORF">BN2475_180051</name>
</gene>
<dbReference type="AlphaFoldDB" id="A0A1N7RV19"/>
<proteinExistence type="predicted"/>
<reference evidence="1 2" key="1">
    <citation type="submission" date="2016-12" db="EMBL/GenBank/DDBJ databases">
        <authorList>
            <person name="Song W.-J."/>
            <person name="Kurnit D.M."/>
        </authorList>
    </citation>
    <scope>NUCLEOTIDE SEQUENCE [LARGE SCALE GENOMIC DNA]</scope>
    <source>
        <strain evidence="1 2">STM7296</strain>
    </source>
</reference>
<dbReference type="Proteomes" id="UP000187012">
    <property type="component" value="Unassembled WGS sequence"/>
</dbReference>
<organism evidence="1 2">
    <name type="scientific">Paraburkholderia ribeironis</name>
    <dbReference type="NCBI Taxonomy" id="1247936"/>
    <lineage>
        <taxon>Bacteria</taxon>
        <taxon>Pseudomonadati</taxon>
        <taxon>Pseudomonadota</taxon>
        <taxon>Betaproteobacteria</taxon>
        <taxon>Burkholderiales</taxon>
        <taxon>Burkholderiaceae</taxon>
        <taxon>Paraburkholderia</taxon>
    </lineage>
</organism>
<evidence type="ECO:0000313" key="2">
    <source>
        <dbReference type="Proteomes" id="UP000187012"/>
    </source>
</evidence>
<accession>A0A1N7RV19</accession>